<evidence type="ECO:0008006" key="5">
    <source>
        <dbReference type="Google" id="ProtNLM"/>
    </source>
</evidence>
<dbReference type="AlphaFoldDB" id="A0A1H5PYF2"/>
<name>A0A1H5PYF2_9ACTN</name>
<evidence type="ECO:0000256" key="1">
    <source>
        <dbReference type="ARBA" id="ARBA00008645"/>
    </source>
</evidence>
<dbReference type="InterPro" id="IPR029058">
    <property type="entry name" value="AB_hydrolase_fold"/>
</dbReference>
<dbReference type="EMBL" id="FNUC01000004">
    <property type="protein sequence ID" value="SEF18836.1"/>
    <property type="molecule type" value="Genomic_DNA"/>
</dbReference>
<dbReference type="Proteomes" id="UP000181980">
    <property type="component" value="Unassembled WGS sequence"/>
</dbReference>
<protein>
    <recommendedName>
        <fullName evidence="5">Alpha/beta hydrolase family protein</fullName>
    </recommendedName>
</protein>
<evidence type="ECO:0000256" key="2">
    <source>
        <dbReference type="ARBA" id="ARBA00022801"/>
    </source>
</evidence>
<organism evidence="3 4">
    <name type="scientific">Jiangella alba</name>
    <dbReference type="NCBI Taxonomy" id="561176"/>
    <lineage>
        <taxon>Bacteria</taxon>
        <taxon>Bacillati</taxon>
        <taxon>Actinomycetota</taxon>
        <taxon>Actinomycetes</taxon>
        <taxon>Jiangellales</taxon>
        <taxon>Jiangellaceae</taxon>
        <taxon>Jiangella</taxon>
    </lineage>
</organism>
<dbReference type="SUPFAM" id="SSF53474">
    <property type="entry name" value="alpha/beta-Hydrolases"/>
    <property type="match status" value="1"/>
</dbReference>
<dbReference type="GO" id="GO:0052689">
    <property type="term" value="F:carboxylic ester hydrolase activity"/>
    <property type="evidence" value="ECO:0007669"/>
    <property type="project" value="UniProtKB-ARBA"/>
</dbReference>
<proteinExistence type="inferred from homology"/>
<sequence>MTTAGGVGEEAELRAWWRTWLGAVPDPGGTFAVGDAVPDGRGVRRHTVRLGSYGSVLEAALVAPDRPGRLPVVVVPFYEVATVLGERTERTRGWSDARLRSCSYGRHLVDRGFAVLAVPWWFEQVAGPADATASLHERYGPPAARHHASLPMTGLGRSVADLLLAVDALASVPWIEAARIGAFGHSLGAKLVLHLAALDVRVRAAVAHEAGLGFAHSNWSDPWYLGSHVPAGRDQDQLLRLMGRRPFLLAGGGDSDGRHNEELVARAREGAPGVRTLYHDNGHPPPDHVLAACYAWLAAQLERNAHP</sequence>
<dbReference type="STRING" id="561176.SAMN04488561_6907"/>
<dbReference type="RefSeq" id="WP_171906738.1">
    <property type="nucleotide sequence ID" value="NZ_FNUC01000004.1"/>
</dbReference>
<evidence type="ECO:0000313" key="3">
    <source>
        <dbReference type="EMBL" id="SEF18836.1"/>
    </source>
</evidence>
<evidence type="ECO:0000313" key="4">
    <source>
        <dbReference type="Proteomes" id="UP000181980"/>
    </source>
</evidence>
<dbReference type="PANTHER" id="PTHR22946">
    <property type="entry name" value="DIENELACTONE HYDROLASE DOMAIN-CONTAINING PROTEIN-RELATED"/>
    <property type="match status" value="1"/>
</dbReference>
<dbReference type="Gene3D" id="3.40.50.1820">
    <property type="entry name" value="alpha/beta hydrolase"/>
    <property type="match status" value="1"/>
</dbReference>
<accession>A0A1H5PYF2</accession>
<comment type="similarity">
    <text evidence="1">Belongs to the AB hydrolase superfamily.</text>
</comment>
<keyword evidence="2" id="KW-0378">Hydrolase</keyword>
<dbReference type="PANTHER" id="PTHR22946:SF9">
    <property type="entry name" value="POLYKETIDE TRANSFERASE AF380"/>
    <property type="match status" value="1"/>
</dbReference>
<reference evidence="4" key="1">
    <citation type="submission" date="2016-10" db="EMBL/GenBank/DDBJ databases">
        <authorList>
            <person name="Varghese N."/>
            <person name="Submissions S."/>
        </authorList>
    </citation>
    <scope>NUCLEOTIDE SEQUENCE [LARGE SCALE GENOMIC DNA]</scope>
    <source>
        <strain evidence="4">DSM 45237</strain>
    </source>
</reference>
<dbReference type="InterPro" id="IPR050261">
    <property type="entry name" value="FrsA_esterase"/>
</dbReference>
<keyword evidence="4" id="KW-1185">Reference proteome</keyword>
<gene>
    <name evidence="3" type="ORF">SAMN04488561_6907</name>
</gene>